<dbReference type="Pfam" id="PF00107">
    <property type="entry name" value="ADH_zinc_N"/>
    <property type="match status" value="1"/>
</dbReference>
<dbReference type="AlphaFoldDB" id="A0A3E2H1A9"/>
<feature type="non-terminal residue" evidence="2">
    <location>
        <position position="1"/>
    </location>
</feature>
<dbReference type="InterPro" id="IPR036291">
    <property type="entry name" value="NAD(P)-bd_dom_sf"/>
</dbReference>
<organism evidence="2 3">
    <name type="scientific">Scytalidium lignicola</name>
    <name type="common">Hyphomycete</name>
    <dbReference type="NCBI Taxonomy" id="5539"/>
    <lineage>
        <taxon>Eukaryota</taxon>
        <taxon>Fungi</taxon>
        <taxon>Dikarya</taxon>
        <taxon>Ascomycota</taxon>
        <taxon>Pezizomycotina</taxon>
        <taxon>Leotiomycetes</taxon>
        <taxon>Leotiomycetes incertae sedis</taxon>
        <taxon>Scytalidium</taxon>
    </lineage>
</organism>
<dbReference type="SUPFAM" id="SSF51735">
    <property type="entry name" value="NAD(P)-binding Rossmann-fold domains"/>
    <property type="match status" value="1"/>
</dbReference>
<dbReference type="STRING" id="5539.A0A3E2H1A9"/>
<dbReference type="Gene3D" id="3.90.180.10">
    <property type="entry name" value="Medium-chain alcohol dehydrogenases, catalytic domain"/>
    <property type="match status" value="1"/>
</dbReference>
<dbReference type="InterPro" id="IPR052585">
    <property type="entry name" value="Lipid_raft_assoc_Zn_ADH"/>
</dbReference>
<evidence type="ECO:0000313" key="3">
    <source>
        <dbReference type="Proteomes" id="UP000258309"/>
    </source>
</evidence>
<accession>A0A3E2H1A9</accession>
<name>A0A3E2H1A9_SCYLI</name>
<comment type="caution">
    <text evidence="2">The sequence shown here is derived from an EMBL/GenBank/DDBJ whole genome shotgun (WGS) entry which is preliminary data.</text>
</comment>
<feature type="non-terminal residue" evidence="2">
    <location>
        <position position="328"/>
    </location>
</feature>
<evidence type="ECO:0000259" key="1">
    <source>
        <dbReference type="SMART" id="SM00829"/>
    </source>
</evidence>
<dbReference type="OrthoDB" id="3509362at2759"/>
<sequence length="328" mass="34865">MASSGTMKAVYLQRSEPDVTPTLSLENRPRPKLTPGNLIVKIHASPIQPSDIVNRRGAFPYTLFPRIPGRDFAGTIVEGPPERIGQEVYGTSGYEIAFTQDGFHAEYALVPESAVAPKPRSLSFEQAACLGVPYTTAWTILERGQVKASDVVLVIGANGAVGSAAVQLARGKGCRVLTASRGDDSDINTSKDVAFDGVSALTEGKGVDVVIDTVGQPALTRAAVLKLAKRGRLVFITAPRTGVPGSTELTVEMLNFYRDEKSLIGCNTLLYSVKEMGVILQQITELFDKGALDSSKLGGAWKTAKLDDAVAVYEAAGKPGGGKYVFLF</sequence>
<dbReference type="InterPro" id="IPR020843">
    <property type="entry name" value="ER"/>
</dbReference>
<evidence type="ECO:0000313" key="2">
    <source>
        <dbReference type="EMBL" id="RFU27180.1"/>
    </source>
</evidence>
<dbReference type="Proteomes" id="UP000258309">
    <property type="component" value="Unassembled WGS sequence"/>
</dbReference>
<dbReference type="InterPro" id="IPR013154">
    <property type="entry name" value="ADH-like_N"/>
</dbReference>
<dbReference type="CDD" id="cd05289">
    <property type="entry name" value="MDR_like_2"/>
    <property type="match status" value="1"/>
</dbReference>
<keyword evidence="3" id="KW-1185">Reference proteome</keyword>
<dbReference type="EMBL" id="NCSJ02000219">
    <property type="protein sequence ID" value="RFU27180.1"/>
    <property type="molecule type" value="Genomic_DNA"/>
</dbReference>
<dbReference type="InterPro" id="IPR013149">
    <property type="entry name" value="ADH-like_C"/>
</dbReference>
<dbReference type="SUPFAM" id="SSF50129">
    <property type="entry name" value="GroES-like"/>
    <property type="match status" value="1"/>
</dbReference>
<proteinExistence type="predicted"/>
<dbReference type="PANTHER" id="PTHR43482:SF1">
    <property type="entry name" value="PROTEIN AST1-RELATED"/>
    <property type="match status" value="1"/>
</dbReference>
<reference evidence="2 3" key="1">
    <citation type="submission" date="2018-05" db="EMBL/GenBank/DDBJ databases">
        <title>Draft genome sequence of Scytalidium lignicola DSM 105466, a ubiquitous saprotrophic fungus.</title>
        <authorList>
            <person name="Buettner E."/>
            <person name="Gebauer A.M."/>
            <person name="Hofrichter M."/>
            <person name="Liers C."/>
            <person name="Kellner H."/>
        </authorList>
    </citation>
    <scope>NUCLEOTIDE SEQUENCE [LARGE SCALE GENOMIC DNA]</scope>
    <source>
        <strain evidence="2 3">DSM 105466</strain>
    </source>
</reference>
<dbReference type="Pfam" id="PF08240">
    <property type="entry name" value="ADH_N"/>
    <property type="match status" value="1"/>
</dbReference>
<dbReference type="SMART" id="SM00829">
    <property type="entry name" value="PKS_ER"/>
    <property type="match status" value="1"/>
</dbReference>
<feature type="domain" description="Enoyl reductase (ER)" evidence="1">
    <location>
        <begin position="18"/>
        <end position="326"/>
    </location>
</feature>
<gene>
    <name evidence="2" type="ORF">B7463_g9158</name>
</gene>
<dbReference type="Gene3D" id="3.40.50.720">
    <property type="entry name" value="NAD(P)-binding Rossmann-like Domain"/>
    <property type="match status" value="1"/>
</dbReference>
<dbReference type="PANTHER" id="PTHR43482">
    <property type="entry name" value="PROTEIN AST1-RELATED"/>
    <property type="match status" value="1"/>
</dbReference>
<dbReference type="InterPro" id="IPR011032">
    <property type="entry name" value="GroES-like_sf"/>
</dbReference>
<dbReference type="GO" id="GO:0016491">
    <property type="term" value="F:oxidoreductase activity"/>
    <property type="evidence" value="ECO:0007669"/>
    <property type="project" value="InterPro"/>
</dbReference>
<dbReference type="OMA" id="MPHAVWP"/>
<protein>
    <recommendedName>
        <fullName evidence="1">Enoyl reductase (ER) domain-containing protein</fullName>
    </recommendedName>
</protein>